<feature type="compositionally biased region" description="Polar residues" evidence="1">
    <location>
        <begin position="130"/>
        <end position="145"/>
    </location>
</feature>
<dbReference type="OrthoDB" id="3071616at2759"/>
<name>A0A0D6ZZU9_9AGAR</name>
<proteinExistence type="predicted"/>
<feature type="region of interest" description="Disordered" evidence="1">
    <location>
        <begin position="1"/>
        <end position="27"/>
    </location>
</feature>
<dbReference type="EMBL" id="KN882118">
    <property type="protein sequence ID" value="KIY43088.1"/>
    <property type="molecule type" value="Genomic_DNA"/>
</dbReference>
<reference evidence="2 3" key="1">
    <citation type="journal article" date="2015" name="Fungal Genet. Biol.">
        <title>Evolution of novel wood decay mechanisms in Agaricales revealed by the genome sequences of Fistulina hepatica and Cylindrobasidium torrendii.</title>
        <authorList>
            <person name="Floudas D."/>
            <person name="Held B.W."/>
            <person name="Riley R."/>
            <person name="Nagy L.G."/>
            <person name="Koehler G."/>
            <person name="Ransdell A.S."/>
            <person name="Younus H."/>
            <person name="Chow J."/>
            <person name="Chiniquy J."/>
            <person name="Lipzen A."/>
            <person name="Tritt A."/>
            <person name="Sun H."/>
            <person name="Haridas S."/>
            <person name="LaButti K."/>
            <person name="Ohm R.A."/>
            <person name="Kues U."/>
            <person name="Blanchette R.A."/>
            <person name="Grigoriev I.V."/>
            <person name="Minto R.E."/>
            <person name="Hibbett D.S."/>
        </authorList>
    </citation>
    <scope>NUCLEOTIDE SEQUENCE [LARGE SCALE GENOMIC DNA]</scope>
    <source>
        <strain evidence="2 3">ATCC 64428</strain>
    </source>
</reference>
<keyword evidence="3" id="KW-1185">Reference proteome</keyword>
<evidence type="ECO:0000313" key="2">
    <source>
        <dbReference type="EMBL" id="KIY43088.1"/>
    </source>
</evidence>
<organism evidence="2 3">
    <name type="scientific">Fistulina hepatica ATCC 64428</name>
    <dbReference type="NCBI Taxonomy" id="1128425"/>
    <lineage>
        <taxon>Eukaryota</taxon>
        <taxon>Fungi</taxon>
        <taxon>Dikarya</taxon>
        <taxon>Basidiomycota</taxon>
        <taxon>Agaricomycotina</taxon>
        <taxon>Agaricomycetes</taxon>
        <taxon>Agaricomycetidae</taxon>
        <taxon>Agaricales</taxon>
        <taxon>Fistulinaceae</taxon>
        <taxon>Fistulina</taxon>
    </lineage>
</organism>
<feature type="region of interest" description="Disordered" evidence="1">
    <location>
        <begin position="63"/>
        <end position="88"/>
    </location>
</feature>
<dbReference type="AlphaFoldDB" id="A0A0D6ZZU9"/>
<evidence type="ECO:0000256" key="1">
    <source>
        <dbReference type="SAM" id="MobiDB-lite"/>
    </source>
</evidence>
<sequence length="145" mass="13655">MNFGLGTASGLSSRLPPTRSFTTGPGLMSTSTVGVGLRPQVTGGGAANPFRVSAAPLGMGSGFTGQGGFGGAPAPNSTSFQSPSTFGAVGGSSTGFSGSSMFNGGFGAGAFGSFAGGTAGQTSAFGGLGQQTPQSTTVPGTASLI</sequence>
<protein>
    <submittedName>
        <fullName evidence="2">Uncharacterized protein</fullName>
    </submittedName>
</protein>
<feature type="region of interest" description="Disordered" evidence="1">
    <location>
        <begin position="125"/>
        <end position="145"/>
    </location>
</feature>
<gene>
    <name evidence="2" type="ORF">FISHEDRAFT_62943</name>
</gene>
<evidence type="ECO:0000313" key="3">
    <source>
        <dbReference type="Proteomes" id="UP000054144"/>
    </source>
</evidence>
<dbReference type="Proteomes" id="UP000054144">
    <property type="component" value="Unassembled WGS sequence"/>
</dbReference>
<accession>A0A0D6ZZU9</accession>